<reference evidence="1" key="1">
    <citation type="submission" date="2018-05" db="EMBL/GenBank/DDBJ databases">
        <authorList>
            <person name="Lanie J.A."/>
            <person name="Ng W.-L."/>
            <person name="Kazmierczak K.M."/>
            <person name="Andrzejewski T.M."/>
            <person name="Davidsen T.M."/>
            <person name="Wayne K.J."/>
            <person name="Tettelin H."/>
            <person name="Glass J.I."/>
            <person name="Rusch D."/>
            <person name="Podicherti R."/>
            <person name="Tsui H.-C.T."/>
            <person name="Winkler M.E."/>
        </authorList>
    </citation>
    <scope>NUCLEOTIDE SEQUENCE</scope>
</reference>
<sequence>MASIDQFKAQLLGGGPRANRFRVFIPRTGSKIEFLCQSAQIPAATVGVVEQQFRGHVLKLAGDRTFEPWSVTIINDVEFSSRTALESWQTDIQELDSGEGMTSLDYLVDRAFVEQLNKDDSVLARYEFFNMFPTSIGAIDLSYETVDTLETFEVEFQYSHWERVL</sequence>
<name>A0A381V7Q3_9ZZZZ</name>
<evidence type="ECO:0008006" key="2">
    <source>
        <dbReference type="Google" id="ProtNLM"/>
    </source>
</evidence>
<gene>
    <name evidence="1" type="ORF">METZ01_LOCUS88581</name>
</gene>
<dbReference type="GO" id="GO:0005198">
    <property type="term" value="F:structural molecule activity"/>
    <property type="evidence" value="ECO:0007669"/>
    <property type="project" value="InterPro"/>
</dbReference>
<protein>
    <recommendedName>
        <fullName evidence="2">Tail tube protein</fullName>
    </recommendedName>
</protein>
<dbReference type="AlphaFoldDB" id="A0A381V7Q3"/>
<accession>A0A381V7Q3</accession>
<dbReference type="Pfam" id="PF06841">
    <property type="entry name" value="Phage_T4_gp19"/>
    <property type="match status" value="1"/>
</dbReference>
<organism evidence="1">
    <name type="scientific">marine metagenome</name>
    <dbReference type="NCBI Taxonomy" id="408172"/>
    <lineage>
        <taxon>unclassified sequences</taxon>
        <taxon>metagenomes</taxon>
        <taxon>ecological metagenomes</taxon>
    </lineage>
</organism>
<evidence type="ECO:0000313" key="1">
    <source>
        <dbReference type="EMBL" id="SVA35727.1"/>
    </source>
</evidence>
<dbReference type="EMBL" id="UINC01007933">
    <property type="protein sequence ID" value="SVA35727.1"/>
    <property type="molecule type" value="Genomic_DNA"/>
</dbReference>
<dbReference type="InterPro" id="IPR010667">
    <property type="entry name" value="Phage_T4_Gp19"/>
</dbReference>
<proteinExistence type="predicted"/>